<keyword evidence="1" id="KW-0812">Transmembrane</keyword>
<organism evidence="2 3">
    <name type="scientific">Streptomyces cathayae</name>
    <dbReference type="NCBI Taxonomy" id="3031124"/>
    <lineage>
        <taxon>Bacteria</taxon>
        <taxon>Bacillati</taxon>
        <taxon>Actinomycetota</taxon>
        <taxon>Actinomycetes</taxon>
        <taxon>Kitasatosporales</taxon>
        <taxon>Streptomycetaceae</taxon>
        <taxon>Streptomyces</taxon>
    </lineage>
</organism>
<keyword evidence="1" id="KW-1133">Transmembrane helix</keyword>
<proteinExistence type="predicted"/>
<evidence type="ECO:0000256" key="1">
    <source>
        <dbReference type="SAM" id="Phobius"/>
    </source>
</evidence>
<dbReference type="Proteomes" id="UP001216440">
    <property type="component" value="Chromosome"/>
</dbReference>
<protein>
    <recommendedName>
        <fullName evidence="4">Integral membrane protein</fullName>
    </recommendedName>
</protein>
<reference evidence="2 3" key="1">
    <citation type="submission" date="2023-03" db="EMBL/GenBank/DDBJ databases">
        <authorList>
            <person name="Mo P."/>
        </authorList>
    </citation>
    <scope>NUCLEOTIDE SEQUENCE [LARGE SCALE GENOMIC DNA]</scope>
    <source>
        <strain evidence="2 3">HUAS 5</strain>
    </source>
</reference>
<evidence type="ECO:0000313" key="3">
    <source>
        <dbReference type="Proteomes" id="UP001216440"/>
    </source>
</evidence>
<evidence type="ECO:0008006" key="4">
    <source>
        <dbReference type="Google" id="ProtNLM"/>
    </source>
</evidence>
<evidence type="ECO:0000313" key="2">
    <source>
        <dbReference type="EMBL" id="WGD39887.1"/>
    </source>
</evidence>
<feature type="transmembrane region" description="Helical" evidence="1">
    <location>
        <begin position="48"/>
        <end position="70"/>
    </location>
</feature>
<dbReference type="RefSeq" id="WP_279332906.1">
    <property type="nucleotide sequence ID" value="NZ_CP121682.1"/>
</dbReference>
<name>A0ABY8JV72_9ACTN</name>
<keyword evidence="1" id="KW-0472">Membrane</keyword>
<keyword evidence="3" id="KW-1185">Reference proteome</keyword>
<feature type="transmembrane region" description="Helical" evidence="1">
    <location>
        <begin position="77"/>
        <end position="98"/>
    </location>
</feature>
<sequence length="112" mass="12001">MREHRTGCAGMLLAAAGAITAVLAWAPKARVSVDGGFAGMHRDLSVLYVDLPLIAVGGALVPLTAWLLTLRALRRPWLAAVIAAGALALGVWGLLSWWTPYQQPEFMGQPRR</sequence>
<accession>A0ABY8JV72</accession>
<gene>
    <name evidence="2" type="ORF">PYS65_06925</name>
</gene>
<dbReference type="EMBL" id="CP121682">
    <property type="protein sequence ID" value="WGD39887.1"/>
    <property type="molecule type" value="Genomic_DNA"/>
</dbReference>